<accession>A0A2I1PCR0</accession>
<protein>
    <submittedName>
        <fullName evidence="4">FHA domain-containing protein</fullName>
    </submittedName>
</protein>
<dbReference type="PROSITE" id="PS50006">
    <property type="entry name" value="FHA_DOMAIN"/>
    <property type="match status" value="1"/>
</dbReference>
<evidence type="ECO:0000256" key="2">
    <source>
        <dbReference type="SAM" id="MobiDB-lite"/>
    </source>
</evidence>
<dbReference type="AlphaFoldDB" id="A0A2I1PCR0"/>
<dbReference type="CDD" id="cd00060">
    <property type="entry name" value="FHA"/>
    <property type="match status" value="1"/>
</dbReference>
<dbReference type="Pfam" id="PF00498">
    <property type="entry name" value="FHA"/>
    <property type="match status" value="1"/>
</dbReference>
<dbReference type="Gene3D" id="2.60.200.20">
    <property type="match status" value="1"/>
</dbReference>
<feature type="domain" description="FHA" evidence="3">
    <location>
        <begin position="91"/>
        <end position="140"/>
    </location>
</feature>
<evidence type="ECO:0000313" key="4">
    <source>
        <dbReference type="EMBL" id="PKZ42422.1"/>
    </source>
</evidence>
<dbReference type="InterPro" id="IPR000253">
    <property type="entry name" value="FHA_dom"/>
</dbReference>
<proteinExistence type="predicted"/>
<dbReference type="EMBL" id="PKIZ01000003">
    <property type="protein sequence ID" value="PKZ42422.1"/>
    <property type="molecule type" value="Genomic_DNA"/>
</dbReference>
<sequence length="163" mass="17762">MSELTVSVLRLALLAALWLFVLAVARVLRSDLYGARVVTRDRRRQTRRTPMPDEASPDRPGRRNAPREPRRLVVVAGPMRGASLALTSSPVVIGRNPESSLSVDDDSISGSHARISPDPHGWIIEDLGSTNGTWLDDQRLLEAAPLVVGSTIRLGRTVLEAKA</sequence>
<comment type="caution">
    <text evidence="4">The sequence shown here is derived from an EMBL/GenBank/DDBJ whole genome shotgun (WGS) entry which is preliminary data.</text>
</comment>
<dbReference type="Proteomes" id="UP000234206">
    <property type="component" value="Unassembled WGS sequence"/>
</dbReference>
<name>A0A2I1PCR0_9MICO</name>
<gene>
    <name evidence="4" type="ORF">CYJ76_02360</name>
</gene>
<dbReference type="InterPro" id="IPR008984">
    <property type="entry name" value="SMAD_FHA_dom_sf"/>
</dbReference>
<feature type="region of interest" description="Disordered" evidence="2">
    <location>
        <begin position="40"/>
        <end position="69"/>
    </location>
</feature>
<feature type="compositionally biased region" description="Basic and acidic residues" evidence="2">
    <location>
        <begin position="56"/>
        <end position="69"/>
    </location>
</feature>
<organism evidence="4 5">
    <name type="scientific">Kytococcus schroeteri</name>
    <dbReference type="NCBI Taxonomy" id="138300"/>
    <lineage>
        <taxon>Bacteria</taxon>
        <taxon>Bacillati</taxon>
        <taxon>Actinomycetota</taxon>
        <taxon>Actinomycetes</taxon>
        <taxon>Micrococcales</taxon>
        <taxon>Kytococcaceae</taxon>
        <taxon>Kytococcus</taxon>
    </lineage>
</organism>
<dbReference type="InterPro" id="IPR050923">
    <property type="entry name" value="Cell_Proc_Reg/RNA_Proc"/>
</dbReference>
<keyword evidence="1" id="KW-0597">Phosphoprotein</keyword>
<evidence type="ECO:0000313" key="5">
    <source>
        <dbReference type="Proteomes" id="UP000234206"/>
    </source>
</evidence>
<dbReference type="OrthoDB" id="277520at2"/>
<keyword evidence="5" id="KW-1185">Reference proteome</keyword>
<dbReference type="PANTHER" id="PTHR23308">
    <property type="entry name" value="NUCLEAR INHIBITOR OF PROTEIN PHOSPHATASE-1"/>
    <property type="match status" value="1"/>
</dbReference>
<dbReference type="SMART" id="SM00240">
    <property type="entry name" value="FHA"/>
    <property type="match status" value="1"/>
</dbReference>
<evidence type="ECO:0000256" key="1">
    <source>
        <dbReference type="ARBA" id="ARBA00022553"/>
    </source>
</evidence>
<reference evidence="4 5" key="1">
    <citation type="submission" date="2017-12" db="EMBL/GenBank/DDBJ databases">
        <title>Phylogenetic diversity of female urinary microbiome.</title>
        <authorList>
            <person name="Thomas-White K."/>
            <person name="Wolfe A.J."/>
        </authorList>
    </citation>
    <scope>NUCLEOTIDE SEQUENCE [LARGE SCALE GENOMIC DNA]</scope>
    <source>
        <strain evidence="4 5">UMB1298</strain>
    </source>
</reference>
<dbReference type="RefSeq" id="WP_070706063.1">
    <property type="nucleotide sequence ID" value="NZ_JBHLVH010000002.1"/>
</dbReference>
<evidence type="ECO:0000259" key="3">
    <source>
        <dbReference type="PROSITE" id="PS50006"/>
    </source>
</evidence>
<dbReference type="SUPFAM" id="SSF49879">
    <property type="entry name" value="SMAD/FHA domain"/>
    <property type="match status" value="1"/>
</dbReference>